<evidence type="ECO:0000256" key="7">
    <source>
        <dbReference type="ARBA" id="ARBA00035257"/>
    </source>
</evidence>
<evidence type="ECO:0000313" key="12">
    <source>
        <dbReference type="Proteomes" id="UP000176450"/>
    </source>
</evidence>
<evidence type="ECO:0000256" key="2">
    <source>
        <dbReference type="ARBA" id="ARBA00022730"/>
    </source>
</evidence>
<dbReference type="HAMAP" id="MF_01309_B">
    <property type="entry name" value="Ribosomal_uS3_B"/>
    <property type="match status" value="1"/>
</dbReference>
<dbReference type="Gene3D" id="3.30.300.20">
    <property type="match status" value="1"/>
</dbReference>
<dbReference type="InterPro" id="IPR036419">
    <property type="entry name" value="Ribosomal_S3_C_sf"/>
</dbReference>
<dbReference type="PROSITE" id="PS50823">
    <property type="entry name" value="KH_TYPE_2"/>
    <property type="match status" value="1"/>
</dbReference>
<dbReference type="InterPro" id="IPR004044">
    <property type="entry name" value="KH_dom_type_2"/>
</dbReference>
<dbReference type="SUPFAM" id="SSF54821">
    <property type="entry name" value="Ribosomal protein S3 C-terminal domain"/>
    <property type="match status" value="1"/>
</dbReference>
<proteinExistence type="inferred from homology"/>
<sequence>MGQKIHPKGFRVGTVFNWGSRWFADKKQYKELVFQDAKIRSFLAARLRPAGLSQIVIERSINKIKLTLFVSRPGVVIGRGGSGLEELKKLIERHIRFNQVSVNPYELGKNATELARIKVELAVEPVKEPNLNALLVAQTISDQLLRRMPQKRVCNQAVERVMSAGAKGVKVVLAGRIAGAEIARREKYQAGTVPLSTIREEVDFATAPALTKSGYIGVKVWICRKS</sequence>
<comment type="subunit">
    <text evidence="8">Part of the 30S ribosomal subunit. Forms a tight complex with proteins S10 and S14.</text>
</comment>
<dbReference type="GO" id="GO:0022627">
    <property type="term" value="C:cytosolic small ribosomal subunit"/>
    <property type="evidence" value="ECO:0007669"/>
    <property type="project" value="TreeGrafter"/>
</dbReference>
<dbReference type="Pfam" id="PF00189">
    <property type="entry name" value="Ribosomal_S3_C"/>
    <property type="match status" value="1"/>
</dbReference>
<gene>
    <name evidence="8" type="primary">rpsC</name>
    <name evidence="11" type="ORF">A3A63_03585</name>
</gene>
<dbReference type="PANTHER" id="PTHR11760">
    <property type="entry name" value="30S/40S RIBOSOMAL PROTEIN S3"/>
    <property type="match status" value="1"/>
</dbReference>
<dbReference type="Proteomes" id="UP000176450">
    <property type="component" value="Unassembled WGS sequence"/>
</dbReference>
<dbReference type="GO" id="GO:0003729">
    <property type="term" value="F:mRNA binding"/>
    <property type="evidence" value="ECO:0007669"/>
    <property type="project" value="UniProtKB-UniRule"/>
</dbReference>
<dbReference type="InterPro" id="IPR057258">
    <property type="entry name" value="Ribosomal_uS3"/>
</dbReference>
<dbReference type="GO" id="GO:0006412">
    <property type="term" value="P:translation"/>
    <property type="evidence" value="ECO:0007669"/>
    <property type="project" value="UniProtKB-UniRule"/>
</dbReference>
<evidence type="ECO:0000256" key="4">
    <source>
        <dbReference type="ARBA" id="ARBA00022980"/>
    </source>
</evidence>
<dbReference type="InterPro" id="IPR018280">
    <property type="entry name" value="Ribosomal_uS3_CS"/>
</dbReference>
<evidence type="ECO:0000256" key="6">
    <source>
        <dbReference type="ARBA" id="ARBA00024998"/>
    </source>
</evidence>
<dbReference type="AlphaFoldDB" id="A0A1F6B3H7"/>
<dbReference type="CDD" id="cd02412">
    <property type="entry name" value="KH-II_30S_S3"/>
    <property type="match status" value="1"/>
</dbReference>
<dbReference type="Gene3D" id="3.30.1140.32">
    <property type="entry name" value="Ribosomal protein S3, C-terminal domain"/>
    <property type="match status" value="1"/>
</dbReference>
<evidence type="ECO:0000313" key="11">
    <source>
        <dbReference type="EMBL" id="OGG31475.1"/>
    </source>
</evidence>
<dbReference type="InterPro" id="IPR005704">
    <property type="entry name" value="Ribosomal_uS3_bac-typ"/>
</dbReference>
<accession>A0A1F6B3H7</accession>
<feature type="domain" description="KH type-2" evidence="10">
    <location>
        <begin position="39"/>
        <end position="127"/>
    </location>
</feature>
<keyword evidence="2 8" id="KW-0699">rRNA-binding</keyword>
<evidence type="ECO:0000256" key="1">
    <source>
        <dbReference type="ARBA" id="ARBA00010761"/>
    </source>
</evidence>
<keyword evidence="4 8" id="KW-0689">Ribosomal protein</keyword>
<dbReference type="PROSITE" id="PS00548">
    <property type="entry name" value="RIBOSOMAL_S3"/>
    <property type="match status" value="1"/>
</dbReference>
<dbReference type="GO" id="GO:0003735">
    <property type="term" value="F:structural constituent of ribosome"/>
    <property type="evidence" value="ECO:0007669"/>
    <property type="project" value="InterPro"/>
</dbReference>
<comment type="function">
    <text evidence="6 8">Binds the lower part of the 30S subunit head. Binds mRNA in the 70S ribosome, positioning it for translation.</text>
</comment>
<dbReference type="InterPro" id="IPR009019">
    <property type="entry name" value="KH_sf_prok-type"/>
</dbReference>
<dbReference type="FunFam" id="3.30.300.20:FF:000001">
    <property type="entry name" value="30S ribosomal protein S3"/>
    <property type="match status" value="1"/>
</dbReference>
<dbReference type="PANTHER" id="PTHR11760:SF19">
    <property type="entry name" value="SMALL RIBOSOMAL SUBUNIT PROTEIN US3C"/>
    <property type="match status" value="1"/>
</dbReference>
<dbReference type="NCBIfam" id="TIGR01009">
    <property type="entry name" value="rpsC_bact"/>
    <property type="match status" value="1"/>
</dbReference>
<dbReference type="GO" id="GO:0019843">
    <property type="term" value="F:rRNA binding"/>
    <property type="evidence" value="ECO:0007669"/>
    <property type="project" value="UniProtKB-UniRule"/>
</dbReference>
<comment type="caution">
    <text evidence="11">The sequence shown here is derived from an EMBL/GenBank/DDBJ whole genome shotgun (WGS) entry which is preliminary data.</text>
</comment>
<dbReference type="SUPFAM" id="SSF54814">
    <property type="entry name" value="Prokaryotic type KH domain (KH-domain type II)"/>
    <property type="match status" value="1"/>
</dbReference>
<dbReference type="InterPro" id="IPR001351">
    <property type="entry name" value="Ribosomal_uS3_C"/>
</dbReference>
<evidence type="ECO:0000256" key="9">
    <source>
        <dbReference type="RuleBase" id="RU003624"/>
    </source>
</evidence>
<organism evidence="11 12">
    <name type="scientific">Candidatus Gottesmanbacteria bacterium RIFCSPLOWO2_01_FULL_46_9</name>
    <dbReference type="NCBI Taxonomy" id="1798394"/>
    <lineage>
        <taxon>Bacteria</taxon>
        <taxon>Candidatus Gottesmaniibacteriota</taxon>
    </lineage>
</organism>
<keyword evidence="5 8" id="KW-0687">Ribonucleoprotein</keyword>
<name>A0A1F6B3H7_9BACT</name>
<keyword evidence="3 8" id="KW-0694">RNA-binding</keyword>
<protein>
    <recommendedName>
        <fullName evidence="7 8">Small ribosomal subunit protein uS3</fullName>
    </recommendedName>
</protein>
<dbReference type="InterPro" id="IPR015946">
    <property type="entry name" value="KH_dom-like_a/b"/>
</dbReference>
<evidence type="ECO:0000256" key="3">
    <source>
        <dbReference type="ARBA" id="ARBA00022884"/>
    </source>
</evidence>
<evidence type="ECO:0000256" key="8">
    <source>
        <dbReference type="HAMAP-Rule" id="MF_01309"/>
    </source>
</evidence>
<dbReference type="Pfam" id="PF07650">
    <property type="entry name" value="KH_2"/>
    <property type="match status" value="1"/>
</dbReference>
<reference evidence="11 12" key="1">
    <citation type="journal article" date="2016" name="Nat. Commun.">
        <title>Thousands of microbial genomes shed light on interconnected biogeochemical processes in an aquifer system.</title>
        <authorList>
            <person name="Anantharaman K."/>
            <person name="Brown C.T."/>
            <person name="Hug L.A."/>
            <person name="Sharon I."/>
            <person name="Castelle C.J."/>
            <person name="Probst A.J."/>
            <person name="Thomas B.C."/>
            <person name="Singh A."/>
            <person name="Wilkins M.J."/>
            <person name="Karaoz U."/>
            <person name="Brodie E.L."/>
            <person name="Williams K.H."/>
            <person name="Hubbard S.S."/>
            <person name="Banfield J.F."/>
        </authorList>
    </citation>
    <scope>NUCLEOTIDE SEQUENCE [LARGE SCALE GENOMIC DNA]</scope>
</reference>
<evidence type="ECO:0000256" key="5">
    <source>
        <dbReference type="ARBA" id="ARBA00023274"/>
    </source>
</evidence>
<dbReference type="EMBL" id="MFJX01000011">
    <property type="protein sequence ID" value="OGG31475.1"/>
    <property type="molecule type" value="Genomic_DNA"/>
</dbReference>
<evidence type="ECO:0000259" key="10">
    <source>
        <dbReference type="PROSITE" id="PS50823"/>
    </source>
</evidence>
<comment type="similarity">
    <text evidence="1 8 9">Belongs to the universal ribosomal protein uS3 family.</text>
</comment>